<keyword evidence="2" id="KW-0472">Membrane</keyword>
<evidence type="ECO:0000256" key="1">
    <source>
        <dbReference type="SAM" id="MobiDB-lite"/>
    </source>
</evidence>
<dbReference type="Proteomes" id="UP000230088">
    <property type="component" value="Unassembled WGS sequence"/>
</dbReference>
<keyword evidence="2" id="KW-1133">Transmembrane helix</keyword>
<dbReference type="AlphaFoldDB" id="A0A2H0YLL7"/>
<evidence type="ECO:0000256" key="2">
    <source>
        <dbReference type="SAM" id="Phobius"/>
    </source>
</evidence>
<evidence type="ECO:0000313" key="4">
    <source>
        <dbReference type="Proteomes" id="UP000230088"/>
    </source>
</evidence>
<protein>
    <submittedName>
        <fullName evidence="3">Uncharacterized protein</fullName>
    </submittedName>
</protein>
<name>A0A2H0YLL7_9BACT</name>
<evidence type="ECO:0000313" key="3">
    <source>
        <dbReference type="EMBL" id="PIS39149.1"/>
    </source>
</evidence>
<proteinExistence type="predicted"/>
<sequence>MKIYTLNKIKVLLKKLPRTLGERAFLTFFGLLFLSLLFGGFLFYYYDVSIQKQGTEAQFKPERFKEEVFNNVLKEWEEREKRFKEAEVKEYSNPFQKTANNSFPTSSVPTSTEKF</sequence>
<dbReference type="EMBL" id="PEYD01000067">
    <property type="protein sequence ID" value="PIS39149.1"/>
    <property type="molecule type" value="Genomic_DNA"/>
</dbReference>
<reference evidence="4" key="1">
    <citation type="submission" date="2017-09" db="EMBL/GenBank/DDBJ databases">
        <title>Depth-based differentiation of microbial function through sediment-hosted aquifers and enrichment of novel symbionts in the deep terrestrial subsurface.</title>
        <authorList>
            <person name="Probst A.J."/>
            <person name="Ladd B."/>
            <person name="Jarett J.K."/>
            <person name="Geller-Mcgrath D.E."/>
            <person name="Sieber C.M.K."/>
            <person name="Emerson J.B."/>
            <person name="Anantharaman K."/>
            <person name="Thomas B.C."/>
            <person name="Malmstrom R."/>
            <person name="Stieglmeier M."/>
            <person name="Klingl A."/>
            <person name="Woyke T."/>
            <person name="Ryan C.M."/>
            <person name="Banfield J.F."/>
        </authorList>
    </citation>
    <scope>NUCLEOTIDE SEQUENCE [LARGE SCALE GENOMIC DNA]</scope>
</reference>
<keyword evidence="2" id="KW-0812">Transmembrane</keyword>
<feature type="transmembrane region" description="Helical" evidence="2">
    <location>
        <begin position="24"/>
        <end position="46"/>
    </location>
</feature>
<accession>A0A2H0YLL7</accession>
<organism evidence="3 4">
    <name type="scientific">Candidatus Nealsonbacteria bacterium CG08_land_8_20_14_0_20_38_20</name>
    <dbReference type="NCBI Taxonomy" id="1974705"/>
    <lineage>
        <taxon>Bacteria</taxon>
        <taxon>Candidatus Nealsoniibacteriota</taxon>
    </lineage>
</organism>
<feature type="region of interest" description="Disordered" evidence="1">
    <location>
        <begin position="96"/>
        <end position="115"/>
    </location>
</feature>
<comment type="caution">
    <text evidence="3">The sequence shown here is derived from an EMBL/GenBank/DDBJ whole genome shotgun (WGS) entry which is preliminary data.</text>
</comment>
<gene>
    <name evidence="3" type="ORF">COT33_03430</name>
</gene>